<dbReference type="PANTHER" id="PTHR47808">
    <property type="entry name" value="INNER NUCLEAR MEMBRANE PROTEIN HEH2-RELATED"/>
    <property type="match status" value="1"/>
</dbReference>
<feature type="compositionally biased region" description="Basic and acidic residues" evidence="7">
    <location>
        <begin position="119"/>
        <end position="148"/>
    </location>
</feature>
<evidence type="ECO:0000259" key="10">
    <source>
        <dbReference type="Pfam" id="PF12949"/>
    </source>
</evidence>
<dbReference type="Proteomes" id="UP001139887">
    <property type="component" value="Unassembled WGS sequence"/>
</dbReference>
<feature type="compositionally biased region" description="Acidic residues" evidence="7">
    <location>
        <begin position="205"/>
        <end position="218"/>
    </location>
</feature>
<dbReference type="InterPro" id="IPR025856">
    <property type="entry name" value="HeH/LEM_domain"/>
</dbReference>
<keyword evidence="2" id="KW-0597">Phosphoprotein</keyword>
<keyword evidence="3 8" id="KW-0812">Transmembrane</keyword>
<dbReference type="GO" id="GO:0005637">
    <property type="term" value="C:nuclear inner membrane"/>
    <property type="evidence" value="ECO:0007669"/>
    <property type="project" value="UniProtKB-SubCell"/>
</dbReference>
<dbReference type="Pfam" id="PF09402">
    <property type="entry name" value="MSC"/>
    <property type="match status" value="1"/>
</dbReference>
<evidence type="ECO:0000256" key="6">
    <source>
        <dbReference type="ARBA" id="ARBA00023242"/>
    </source>
</evidence>
<dbReference type="InterPro" id="IPR018996">
    <property type="entry name" value="Man1/Src1-like_C"/>
</dbReference>
<feature type="transmembrane region" description="Helical" evidence="8">
    <location>
        <begin position="869"/>
        <end position="893"/>
    </location>
</feature>
<keyword evidence="12" id="KW-1185">Reference proteome</keyword>
<evidence type="ECO:0000313" key="12">
    <source>
        <dbReference type="Proteomes" id="UP001139887"/>
    </source>
</evidence>
<feature type="compositionally biased region" description="Basic residues" evidence="7">
    <location>
        <begin position="149"/>
        <end position="159"/>
    </location>
</feature>
<feature type="compositionally biased region" description="Basic and acidic residues" evidence="7">
    <location>
        <begin position="328"/>
        <end position="339"/>
    </location>
</feature>
<feature type="compositionally biased region" description="Basic and acidic residues" evidence="7">
    <location>
        <begin position="402"/>
        <end position="424"/>
    </location>
</feature>
<dbReference type="AlphaFoldDB" id="A0A9W8IH00"/>
<proteinExistence type="predicted"/>
<feature type="compositionally biased region" description="Polar residues" evidence="7">
    <location>
        <begin position="250"/>
        <end position="259"/>
    </location>
</feature>
<dbReference type="Gene3D" id="1.10.10.1180">
    <property type="entry name" value="MAN1, winged-helix domain"/>
    <property type="match status" value="1"/>
</dbReference>
<organism evidence="11 12">
    <name type="scientific">Coemansia brasiliensis</name>
    <dbReference type="NCBI Taxonomy" id="2650707"/>
    <lineage>
        <taxon>Eukaryota</taxon>
        <taxon>Fungi</taxon>
        <taxon>Fungi incertae sedis</taxon>
        <taxon>Zoopagomycota</taxon>
        <taxon>Kickxellomycotina</taxon>
        <taxon>Kickxellomycetes</taxon>
        <taxon>Kickxellales</taxon>
        <taxon>Kickxellaceae</taxon>
        <taxon>Coemansia</taxon>
    </lineage>
</organism>
<feature type="compositionally biased region" description="Polar residues" evidence="7">
    <location>
        <begin position="93"/>
        <end position="103"/>
    </location>
</feature>
<name>A0A9W8IH00_9FUNG</name>
<protein>
    <submittedName>
        <fullName evidence="11">Inner nuclear membrane protein enriched at telomere/subtelomere region</fullName>
    </submittedName>
</protein>
<feature type="compositionally biased region" description="Low complexity" evidence="7">
    <location>
        <begin position="109"/>
        <end position="118"/>
    </location>
</feature>
<dbReference type="GO" id="GO:0003682">
    <property type="term" value="F:chromatin binding"/>
    <property type="evidence" value="ECO:0007669"/>
    <property type="project" value="InterPro"/>
</dbReference>
<reference evidence="11" key="1">
    <citation type="submission" date="2022-07" db="EMBL/GenBank/DDBJ databases">
        <title>Phylogenomic reconstructions and comparative analyses of Kickxellomycotina fungi.</title>
        <authorList>
            <person name="Reynolds N.K."/>
            <person name="Stajich J.E."/>
            <person name="Barry K."/>
            <person name="Grigoriev I.V."/>
            <person name="Crous P."/>
            <person name="Smith M.E."/>
        </authorList>
    </citation>
    <scope>NUCLEOTIDE SEQUENCE</scope>
    <source>
        <strain evidence="11">NRRL 1566</strain>
    </source>
</reference>
<sequence>MSSERYLEAGFDYHTLNMPTIRNILNKHEVAYPSNAKKNELLEILQKNVIDKASKLRKEARKQKRVKADGRDIEKVEGTSATTAQGKPIGARTRSQTPRSNRTQPPRFPAAADQPQPASDKEQEVKKPSKKSSAEMDAKSAVKEEGEKKIKKSKKGKKGKRDEDEGKKKSKSTKKQEAPTTPPRAVGKAADVKRIAGSKRKLSDAEQDASQDSGDDEFFTPQRPQISKAQKERFSKQDQGGGSKEDVNFSDENPFQSSPEAARKRRRKASTQPKPATPLSALRKSQTSDVSFKVALPRTSGHESSEQEDMEMEQPHEPPTPLFSPSKQEAENSEQRARVSELVAKYQQQQQQQPAERPRSPTVRIRDGLHNKHSDTMPEPVAVEHPAPVHEQQHSEPVVEVFKTEHKAERRFEHKPESRPEQPKRFTMTPDALRQLAAAQNPAEQTHRRRTAAPSGLPPVAPGIPVPRPDHRIMAARERLAAEPAHESESSFEQAAREAHELQRRRVATLRQHVENAAADAAAAATAETSKEKTHSRRSSIASIASSVGEARGIPAIPAAADAGQSTSARSSGGKGAPSWAVRLLWIAAAGIAAVAWRSHQQFGIGFGSARSEYALVAPPADSIVAIPEMPADMQALPLGERIKYYAQYARAAYLSPGPLECPEHADCVPYTPIPAAYADQGVVVESPARDQWIVPVAMAEGGTQQVAVVQCDAGHVLQFPMLTTRILPMVPRCVRDVSTEHRVQQVVAAMKRECSGRRGRAQCEMTLLEQARELLSRPQDEEDEADEIERMGLSTADLYKAMQRRKSARLTDDEFDAVFQLAVTQLGDSDDVANYILSYEDEDGVETDVTYFVSKQADYPPLCRVQRLVLALVVGNLAGLLALVGAGVLAYVASRRFAAHRAEVQAADALVGCALARLKRQARRHYLDPALSPSPAIPSLQLRDLLLLSSGTPPSSTPLSMGGDGMMSPARDTSAAAAMSKVYYDPRARNSVWERVRKVVERNANVRCRTTAVRGEPMRVWEWIGPLEDEDEDLLSPFASPQRM</sequence>
<evidence type="ECO:0000256" key="3">
    <source>
        <dbReference type="ARBA" id="ARBA00022692"/>
    </source>
</evidence>
<evidence type="ECO:0000256" key="1">
    <source>
        <dbReference type="ARBA" id="ARBA00004540"/>
    </source>
</evidence>
<feature type="compositionally biased region" description="Pro residues" evidence="7">
    <location>
        <begin position="456"/>
        <end position="467"/>
    </location>
</feature>
<comment type="caution">
    <text evidence="11">The sequence shown here is derived from an EMBL/GenBank/DDBJ whole genome shotgun (WGS) entry which is preliminary data.</text>
</comment>
<feature type="region of interest" description="Disordered" evidence="7">
    <location>
        <begin position="56"/>
        <end position="500"/>
    </location>
</feature>
<evidence type="ECO:0000256" key="5">
    <source>
        <dbReference type="ARBA" id="ARBA00023136"/>
    </source>
</evidence>
<feature type="compositionally biased region" description="Basic and acidic residues" evidence="7">
    <location>
        <begin position="356"/>
        <end position="376"/>
    </location>
</feature>
<dbReference type="OrthoDB" id="2503928at2759"/>
<feature type="domain" description="HeH/LEM" evidence="10">
    <location>
        <begin position="15"/>
        <end position="47"/>
    </location>
</feature>
<dbReference type="GO" id="GO:0034399">
    <property type="term" value="C:nuclear periphery"/>
    <property type="evidence" value="ECO:0007669"/>
    <property type="project" value="TreeGrafter"/>
</dbReference>
<dbReference type="InterPro" id="IPR044780">
    <property type="entry name" value="Heh2/Src1"/>
</dbReference>
<keyword evidence="5 8" id="KW-0472">Membrane</keyword>
<dbReference type="GO" id="GO:0005783">
    <property type="term" value="C:endoplasmic reticulum"/>
    <property type="evidence" value="ECO:0007669"/>
    <property type="project" value="TreeGrafter"/>
</dbReference>
<evidence type="ECO:0000313" key="11">
    <source>
        <dbReference type="EMBL" id="KAJ2851193.1"/>
    </source>
</evidence>
<gene>
    <name evidence="11" type="primary">SRC1</name>
    <name evidence="11" type="ORF">IWW36_001332</name>
</gene>
<feature type="compositionally biased region" description="Basic and acidic residues" evidence="7">
    <location>
        <begin position="468"/>
        <end position="500"/>
    </location>
</feature>
<evidence type="ECO:0000256" key="4">
    <source>
        <dbReference type="ARBA" id="ARBA00022989"/>
    </source>
</evidence>
<evidence type="ECO:0000256" key="8">
    <source>
        <dbReference type="SAM" id="Phobius"/>
    </source>
</evidence>
<dbReference type="GO" id="GO:0071763">
    <property type="term" value="P:nuclear membrane organization"/>
    <property type="evidence" value="ECO:0007669"/>
    <property type="project" value="TreeGrafter"/>
</dbReference>
<feature type="compositionally biased region" description="Basic and acidic residues" evidence="7">
    <location>
        <begin position="66"/>
        <end position="77"/>
    </location>
</feature>
<dbReference type="CDD" id="cd12935">
    <property type="entry name" value="LEM_like"/>
    <property type="match status" value="1"/>
</dbReference>
<dbReference type="Pfam" id="PF12949">
    <property type="entry name" value="HeH"/>
    <property type="match status" value="1"/>
</dbReference>
<evidence type="ECO:0000259" key="9">
    <source>
        <dbReference type="Pfam" id="PF09402"/>
    </source>
</evidence>
<feature type="region of interest" description="Disordered" evidence="7">
    <location>
        <begin position="521"/>
        <end position="542"/>
    </location>
</feature>
<comment type="subcellular location">
    <subcellularLocation>
        <location evidence="1">Nucleus inner membrane</location>
    </subcellularLocation>
</comment>
<evidence type="ECO:0000256" key="7">
    <source>
        <dbReference type="SAM" id="MobiDB-lite"/>
    </source>
</evidence>
<evidence type="ECO:0000256" key="2">
    <source>
        <dbReference type="ARBA" id="ARBA00022553"/>
    </source>
</evidence>
<dbReference type="EMBL" id="JANBUW010000016">
    <property type="protein sequence ID" value="KAJ2851193.1"/>
    <property type="molecule type" value="Genomic_DNA"/>
</dbReference>
<feature type="domain" description="Man1/Src1-like C-terminal" evidence="9">
    <location>
        <begin position="709"/>
        <end position="1027"/>
    </location>
</feature>
<dbReference type="InterPro" id="IPR041885">
    <property type="entry name" value="MAN1_winged_helix_dom"/>
</dbReference>
<dbReference type="PANTHER" id="PTHR47808:SF2">
    <property type="entry name" value="LEM DOMAIN-CONTAINING PROTEIN 2"/>
    <property type="match status" value="1"/>
</dbReference>
<accession>A0A9W8IH00</accession>
<keyword evidence="6" id="KW-0539">Nucleus</keyword>
<keyword evidence="4 8" id="KW-1133">Transmembrane helix</keyword>